<organism evidence="1">
    <name type="scientific">uncultured Rubrobacteraceae bacterium</name>
    <dbReference type="NCBI Taxonomy" id="349277"/>
    <lineage>
        <taxon>Bacteria</taxon>
        <taxon>Bacillati</taxon>
        <taxon>Actinomycetota</taxon>
        <taxon>Rubrobacteria</taxon>
        <taxon>Rubrobacterales</taxon>
        <taxon>Rubrobacteraceae</taxon>
        <taxon>environmental samples</taxon>
    </lineage>
</organism>
<dbReference type="EMBL" id="CADCVE010000036">
    <property type="protein sequence ID" value="CAA9452426.1"/>
    <property type="molecule type" value="Genomic_DNA"/>
</dbReference>
<sequence>MWMSDGQGPGRYMVGDRILLELDLEHRTNLGRVFVAFSHETDPLTEFYFESTAFPEEDWQAGMTKASRVILEAPVPPETIPGLYTLNRVNVFSVGGRLARLREDALSWISGRSFEVVEEPADTPSVSGLRFLG</sequence>
<protein>
    <recommendedName>
        <fullName evidence="2">Wzt C-terminal domain-containing protein</fullName>
    </recommendedName>
</protein>
<dbReference type="AlphaFoldDB" id="A0A6J4QR43"/>
<evidence type="ECO:0000313" key="1">
    <source>
        <dbReference type="EMBL" id="CAA9452426.1"/>
    </source>
</evidence>
<proteinExistence type="predicted"/>
<reference evidence="1" key="1">
    <citation type="submission" date="2020-02" db="EMBL/GenBank/DDBJ databases">
        <authorList>
            <person name="Meier V. D."/>
        </authorList>
    </citation>
    <scope>NUCLEOTIDE SEQUENCE</scope>
    <source>
        <strain evidence="1">AVDCRST_MAG28</strain>
    </source>
</reference>
<evidence type="ECO:0008006" key="2">
    <source>
        <dbReference type="Google" id="ProtNLM"/>
    </source>
</evidence>
<name>A0A6J4QR43_9ACTN</name>
<gene>
    <name evidence="1" type="ORF">AVDCRST_MAG28-1917</name>
</gene>
<accession>A0A6J4QR43</accession>